<name>A0A0E0F4L7_9ORYZ</name>
<dbReference type="AlphaFoldDB" id="A0A0E0F4L7"/>
<organism evidence="1">
    <name type="scientific">Oryza meridionalis</name>
    <dbReference type="NCBI Taxonomy" id="40149"/>
    <lineage>
        <taxon>Eukaryota</taxon>
        <taxon>Viridiplantae</taxon>
        <taxon>Streptophyta</taxon>
        <taxon>Embryophyta</taxon>
        <taxon>Tracheophyta</taxon>
        <taxon>Spermatophyta</taxon>
        <taxon>Magnoliopsida</taxon>
        <taxon>Liliopsida</taxon>
        <taxon>Poales</taxon>
        <taxon>Poaceae</taxon>
        <taxon>BOP clade</taxon>
        <taxon>Oryzoideae</taxon>
        <taxon>Oryzeae</taxon>
        <taxon>Oryzinae</taxon>
        <taxon>Oryza</taxon>
    </lineage>
</organism>
<reference evidence="1" key="2">
    <citation type="submission" date="2018-05" db="EMBL/GenBank/DDBJ databases">
        <title>OmerRS3 (Oryza meridionalis Reference Sequence Version 3).</title>
        <authorList>
            <person name="Zhang J."/>
            <person name="Kudrna D."/>
            <person name="Lee S."/>
            <person name="Talag J."/>
            <person name="Welchert J."/>
            <person name="Wing R.A."/>
        </authorList>
    </citation>
    <scope>NUCLEOTIDE SEQUENCE [LARGE SCALE GENOMIC DNA]</scope>
    <source>
        <strain evidence="1">cv. OR44</strain>
    </source>
</reference>
<dbReference type="EnsemblPlants" id="OMERI11G08250.1">
    <property type="protein sequence ID" value="OMERI11G08250.1"/>
    <property type="gene ID" value="OMERI11G08250"/>
</dbReference>
<evidence type="ECO:0000313" key="2">
    <source>
        <dbReference type="Proteomes" id="UP000008021"/>
    </source>
</evidence>
<keyword evidence="2" id="KW-1185">Reference proteome</keyword>
<dbReference type="HOGENOM" id="CLU_2227444_0_0_1"/>
<evidence type="ECO:0000313" key="1">
    <source>
        <dbReference type="EnsemblPlants" id="OMERI11G08250.1"/>
    </source>
</evidence>
<proteinExistence type="predicted"/>
<reference evidence="1" key="1">
    <citation type="submission" date="2015-04" db="UniProtKB">
        <authorList>
            <consortium name="EnsemblPlants"/>
        </authorList>
    </citation>
    <scope>IDENTIFICATION</scope>
</reference>
<accession>A0A0E0F4L7</accession>
<protein>
    <submittedName>
        <fullName evidence="1">Uncharacterized protein</fullName>
    </submittedName>
</protein>
<sequence length="106" mass="11433">MELIISVLCPNEYDCDDFCDFVLCANDCECEVILFFGKMIANVMIFVICECLMKVRSDRAGVAGQTGGVLMSRESVTGDGSGVNLEIRQTASCTNRDGGHGLPLSL</sequence>
<dbReference type="Gramene" id="OMERI11G08250.1">
    <property type="protein sequence ID" value="OMERI11G08250.1"/>
    <property type="gene ID" value="OMERI11G08250"/>
</dbReference>
<dbReference type="Proteomes" id="UP000008021">
    <property type="component" value="Chromosome 11"/>
</dbReference>